<dbReference type="STRING" id="1280950.HJO_06565"/>
<name>A0A059FSL8_9PROT</name>
<evidence type="ECO:0008006" key="3">
    <source>
        <dbReference type="Google" id="ProtNLM"/>
    </source>
</evidence>
<keyword evidence="2" id="KW-1185">Reference proteome</keyword>
<comment type="caution">
    <text evidence="1">The sequence shown here is derived from an EMBL/GenBank/DDBJ whole genome shotgun (WGS) entry which is preliminary data.</text>
</comment>
<gene>
    <name evidence="1" type="ORF">HJO_06565</name>
</gene>
<sequence>MPGSMGVHEVCEAAFGCWPALTGFSMAASAIRPGPVAWIAQGRVTREHGHLMQAGLPDLRAKPPAILSICTNKLSDTLWATEESVRSGAVSLVVAELEAIDFTASRRLALASGRHNVPVILLMPYTCAGATAASARWRVSARPSAPNRFDPRAPGFPRWRAVLERARQAPHMTGKVFDIELNNETLSLSMVSGMATDPAHAGPARAALPHGHRQRA</sequence>
<dbReference type="EMBL" id="ARYK01000002">
    <property type="protein sequence ID" value="KCZ93496.1"/>
    <property type="molecule type" value="Genomic_DNA"/>
</dbReference>
<evidence type="ECO:0000313" key="2">
    <source>
        <dbReference type="Proteomes" id="UP000025171"/>
    </source>
</evidence>
<dbReference type="InterPro" id="IPR027417">
    <property type="entry name" value="P-loop_NTPase"/>
</dbReference>
<proteinExistence type="predicted"/>
<dbReference type="AlphaFoldDB" id="A0A059FSL8"/>
<reference evidence="1 2" key="1">
    <citation type="journal article" date="2014" name="Antonie Van Leeuwenhoek">
        <title>Hyphomonas beringensis sp. nov. and Hyphomonas chukchiensis sp. nov., isolated from surface seawater of the Bering Sea and Chukchi Sea.</title>
        <authorList>
            <person name="Li C."/>
            <person name="Lai Q."/>
            <person name="Li G."/>
            <person name="Dong C."/>
            <person name="Wang J."/>
            <person name="Liao Y."/>
            <person name="Shao Z."/>
        </authorList>
    </citation>
    <scope>NUCLEOTIDE SEQUENCE [LARGE SCALE GENOMIC DNA]</scope>
    <source>
        <strain evidence="1 2">MHS-2</strain>
    </source>
</reference>
<dbReference type="OrthoDB" id="7202530at2"/>
<protein>
    <recommendedName>
        <fullName evidence="3">Protein ImuA</fullName>
    </recommendedName>
</protein>
<organism evidence="1 2">
    <name type="scientific">Hyphomonas johnsonii MHS-2</name>
    <dbReference type="NCBI Taxonomy" id="1280950"/>
    <lineage>
        <taxon>Bacteria</taxon>
        <taxon>Pseudomonadati</taxon>
        <taxon>Pseudomonadota</taxon>
        <taxon>Alphaproteobacteria</taxon>
        <taxon>Hyphomonadales</taxon>
        <taxon>Hyphomonadaceae</taxon>
        <taxon>Hyphomonas</taxon>
    </lineage>
</organism>
<dbReference type="SUPFAM" id="SSF52540">
    <property type="entry name" value="P-loop containing nucleoside triphosphate hydrolases"/>
    <property type="match status" value="1"/>
</dbReference>
<dbReference type="PATRIC" id="fig|1280950.3.peg.1323"/>
<evidence type="ECO:0000313" key="1">
    <source>
        <dbReference type="EMBL" id="KCZ93496.1"/>
    </source>
</evidence>
<dbReference type="Gene3D" id="3.40.50.300">
    <property type="entry name" value="P-loop containing nucleotide triphosphate hydrolases"/>
    <property type="match status" value="1"/>
</dbReference>
<dbReference type="Proteomes" id="UP000025171">
    <property type="component" value="Unassembled WGS sequence"/>
</dbReference>
<dbReference type="eggNOG" id="COG4544">
    <property type="taxonomic scope" value="Bacteria"/>
</dbReference>
<dbReference type="RefSeq" id="WP_051618360.1">
    <property type="nucleotide sequence ID" value="NZ_ARYK01000002.1"/>
</dbReference>
<accession>A0A059FSL8</accession>